<feature type="chain" id="PRO_5013345331" evidence="1">
    <location>
        <begin position="17"/>
        <end position="286"/>
    </location>
</feature>
<evidence type="ECO:0000256" key="1">
    <source>
        <dbReference type="SAM" id="SignalP"/>
    </source>
</evidence>
<keyword evidence="3" id="KW-1185">Reference proteome</keyword>
<dbReference type="OrthoDB" id="6526871at2759"/>
<reference evidence="2 3" key="1">
    <citation type="submission" date="2017-03" db="EMBL/GenBank/DDBJ databases">
        <title>Genome Survey of Euroglyphus maynei.</title>
        <authorList>
            <person name="Arlian L.G."/>
            <person name="Morgan M.S."/>
            <person name="Rider S.D."/>
        </authorList>
    </citation>
    <scope>NUCLEOTIDE SEQUENCE [LARGE SCALE GENOMIC DNA]</scope>
    <source>
        <strain evidence="2">Arlian Lab</strain>
        <tissue evidence="2">Whole body</tissue>
    </source>
</reference>
<sequence length="286" mass="31368">MLRFTVCLALVGMAAATAFMPSYYGNNNLYGRQFLSGGLGYYGLGGGLSLMAKPALLPNNGYLNTYPSYAFGSSYQPNLLTEQRFAQNGPILAAVNSNHKLSMYDVPSTFSANQPLNIEVPSSAPSVNFLMKSRSSNLNVETLHEGTGGSFKETVSEDQPHVNRHTVLRPIVQQVRELITPYRQVEQKINPVQEQVETIVPRGQEYQEQKFAYGQPLTTAASLQTLPLLQTQTAALQTLPLLQTQTAAALPQLYGLKQYGYGLKPYGYGLTTDFSGASYKPEDKSF</sequence>
<proteinExistence type="predicted"/>
<protein>
    <submittedName>
        <fullName evidence="2">DFP2-like protein</fullName>
    </submittedName>
</protein>
<keyword evidence="1" id="KW-0732">Signal</keyword>
<dbReference type="Proteomes" id="UP000194236">
    <property type="component" value="Unassembled WGS sequence"/>
</dbReference>
<gene>
    <name evidence="2" type="ORF">BLA29_004299</name>
</gene>
<dbReference type="AlphaFoldDB" id="A0A1Y3BD05"/>
<evidence type="ECO:0000313" key="2">
    <source>
        <dbReference type="EMBL" id="OTF77904.1"/>
    </source>
</evidence>
<name>A0A1Y3BD05_EURMA</name>
<comment type="caution">
    <text evidence="2">The sequence shown here is derived from an EMBL/GenBank/DDBJ whole genome shotgun (WGS) entry which is preliminary data.</text>
</comment>
<evidence type="ECO:0000313" key="3">
    <source>
        <dbReference type="Proteomes" id="UP000194236"/>
    </source>
</evidence>
<accession>A0A1Y3BD05</accession>
<dbReference type="EMBL" id="MUJZ01030367">
    <property type="protein sequence ID" value="OTF77904.1"/>
    <property type="molecule type" value="Genomic_DNA"/>
</dbReference>
<feature type="signal peptide" evidence="1">
    <location>
        <begin position="1"/>
        <end position="16"/>
    </location>
</feature>
<organism evidence="2 3">
    <name type="scientific">Euroglyphus maynei</name>
    <name type="common">Mayne's house dust mite</name>
    <dbReference type="NCBI Taxonomy" id="6958"/>
    <lineage>
        <taxon>Eukaryota</taxon>
        <taxon>Metazoa</taxon>
        <taxon>Ecdysozoa</taxon>
        <taxon>Arthropoda</taxon>
        <taxon>Chelicerata</taxon>
        <taxon>Arachnida</taxon>
        <taxon>Acari</taxon>
        <taxon>Acariformes</taxon>
        <taxon>Sarcoptiformes</taxon>
        <taxon>Astigmata</taxon>
        <taxon>Psoroptidia</taxon>
        <taxon>Analgoidea</taxon>
        <taxon>Pyroglyphidae</taxon>
        <taxon>Pyroglyphinae</taxon>
        <taxon>Euroglyphus</taxon>
    </lineage>
</organism>